<dbReference type="CDD" id="cd10227">
    <property type="entry name" value="ASKHA_NBD_ParM-like"/>
    <property type="match status" value="1"/>
</dbReference>
<evidence type="ECO:0000313" key="4">
    <source>
        <dbReference type="Proteomes" id="UP000005396"/>
    </source>
</evidence>
<accession>A8S075</accession>
<protein>
    <submittedName>
        <fullName evidence="3">Uncharacterized protein</fullName>
    </submittedName>
</protein>
<dbReference type="EMBL" id="ABCC02000041">
    <property type="protein sequence ID" value="EDP14211.1"/>
    <property type="molecule type" value="Genomic_DNA"/>
</dbReference>
<gene>
    <name evidence="3" type="ORF">CLOBOL_05603</name>
</gene>
<dbReference type="InterPro" id="IPR049067">
    <property type="entry name" value="MreB-like_C"/>
</dbReference>
<dbReference type="InterPro" id="IPR043129">
    <property type="entry name" value="ATPase_NBD"/>
</dbReference>
<dbReference type="Pfam" id="PF21522">
    <property type="entry name" value="MreB-like_C"/>
    <property type="match status" value="1"/>
</dbReference>
<dbReference type="GeneID" id="97203597"/>
<comment type="caution">
    <text evidence="3">The sequence shown here is derived from an EMBL/GenBank/DDBJ whole genome shotgun (WGS) entry which is preliminary data.</text>
</comment>
<sequence length="305" mass="34948">MYQEKNIAIDHGNRNMKTENLIFTSGLTVSEKQPPFGDYMSYQGKYYALTGQRIPYQRDKTQDERFFYLTLFSIVKELERENLSDRLIQVNLPVGLPPKHYGGLYRKFEKYLSRDEIQNVTYRGKRYSFCINDVVAFPQDYAAAMTIYGKLKEYVKVIVIDLGGFTLDYLMLRNGQPDLGVCDSLDNGVIKLYNSISSRINAEYDVLLEETDMDQMILGKDTDYEPGIVRIVQEMAETFTEDFLGSLRERNMDLKSGCVVFVGGGASLLERYIRSSGKVGKSIFIPELQANAKGYGILYRLQKGR</sequence>
<dbReference type="HOGENOM" id="CLU_072750_1_0_9"/>
<feature type="domain" description="Actin homologue MreB-like C-terminal" evidence="2">
    <location>
        <begin position="159"/>
        <end position="271"/>
    </location>
</feature>
<dbReference type="AlphaFoldDB" id="A8S075"/>
<dbReference type="SUPFAM" id="SSF53067">
    <property type="entry name" value="Actin-like ATPase domain"/>
    <property type="match status" value="2"/>
</dbReference>
<proteinExistence type="predicted"/>
<dbReference type="PaxDb" id="411902-CLOBOL_05603"/>
<organism evidence="3 4">
    <name type="scientific">Enterocloster bolteae (strain ATCC BAA-613 / DSM 15670 / CCUG 46953 / JCM 12243 / WAL 16351)</name>
    <name type="common">Clostridium bolteae</name>
    <dbReference type="NCBI Taxonomy" id="411902"/>
    <lineage>
        <taxon>Bacteria</taxon>
        <taxon>Bacillati</taxon>
        <taxon>Bacillota</taxon>
        <taxon>Clostridia</taxon>
        <taxon>Lachnospirales</taxon>
        <taxon>Lachnospiraceae</taxon>
        <taxon>Enterocloster</taxon>
    </lineage>
</organism>
<dbReference type="Pfam" id="PF17989">
    <property type="entry name" value="ALP_N"/>
    <property type="match status" value="1"/>
</dbReference>
<name>A8S075_ENTBW</name>
<evidence type="ECO:0000259" key="2">
    <source>
        <dbReference type="Pfam" id="PF21522"/>
    </source>
</evidence>
<reference evidence="3 4" key="1">
    <citation type="submission" date="2007-08" db="EMBL/GenBank/DDBJ databases">
        <authorList>
            <person name="Fulton L."/>
            <person name="Clifton S."/>
            <person name="Fulton B."/>
            <person name="Xu J."/>
            <person name="Minx P."/>
            <person name="Pepin K.H."/>
            <person name="Johnson M."/>
            <person name="Thiruvilangam P."/>
            <person name="Bhonagiri V."/>
            <person name="Nash W.E."/>
            <person name="Mardis E.R."/>
            <person name="Wilson R.K."/>
        </authorList>
    </citation>
    <scope>NUCLEOTIDE SEQUENCE [LARGE SCALE GENOMIC DNA]</scope>
    <source>
        <strain evidence="4">ATCC BAA-613 / DSM 15670 / CCUG 46953 / JCM 12243 / WAL 16351</strain>
    </source>
</reference>
<dbReference type="eggNOG" id="ENOG502ZA4U">
    <property type="taxonomic scope" value="Bacteria"/>
</dbReference>
<feature type="domain" description="Actin-like protein N-terminal" evidence="1">
    <location>
        <begin position="57"/>
        <end position="139"/>
    </location>
</feature>
<dbReference type="RefSeq" id="WP_007037941.1">
    <property type="nucleotide sequence ID" value="NZ_DS480696.1"/>
</dbReference>
<dbReference type="InterPro" id="IPR040607">
    <property type="entry name" value="ALP_N"/>
</dbReference>
<dbReference type="Proteomes" id="UP000005396">
    <property type="component" value="Unassembled WGS sequence"/>
</dbReference>
<evidence type="ECO:0000313" key="3">
    <source>
        <dbReference type="EMBL" id="EDP14211.1"/>
    </source>
</evidence>
<dbReference type="Gene3D" id="3.30.420.40">
    <property type="match status" value="2"/>
</dbReference>
<reference evidence="3 4" key="2">
    <citation type="submission" date="2007-09" db="EMBL/GenBank/DDBJ databases">
        <title>Draft genome sequence of Clostridium bolteae (ATCC BAA-613).</title>
        <authorList>
            <person name="Sudarsanam P."/>
            <person name="Ley R."/>
            <person name="Guruge J."/>
            <person name="Turnbaugh P.J."/>
            <person name="Mahowald M."/>
            <person name="Liep D."/>
            <person name="Gordon J."/>
        </authorList>
    </citation>
    <scope>NUCLEOTIDE SEQUENCE [LARGE SCALE GENOMIC DNA]</scope>
    <source>
        <strain evidence="4">ATCC BAA-613 / DSM 15670 / CCUG 46953 / JCM 12243 / WAL 16351</strain>
    </source>
</reference>
<evidence type="ECO:0000259" key="1">
    <source>
        <dbReference type="Pfam" id="PF17989"/>
    </source>
</evidence>